<feature type="binding site" evidence="7">
    <location>
        <position position="132"/>
    </location>
    <ligand>
        <name>Ca(2+)</name>
        <dbReference type="ChEBI" id="CHEBI:29108"/>
    </ligand>
</feature>
<dbReference type="GO" id="GO:0016811">
    <property type="term" value="F:hydrolase activity, acting on carbon-nitrogen (but not peptide) bonds, in linear amides"/>
    <property type="evidence" value="ECO:0007669"/>
    <property type="project" value="InterPro"/>
</dbReference>
<dbReference type="GO" id="GO:0006672">
    <property type="term" value="P:ceramide metabolic process"/>
    <property type="evidence" value="ECO:0007669"/>
    <property type="project" value="InterPro"/>
</dbReference>
<evidence type="ECO:0000256" key="3">
    <source>
        <dbReference type="ARBA" id="ARBA00022692"/>
    </source>
</evidence>
<dbReference type="PANTHER" id="PTHR46852:SF1">
    <property type="entry name" value="ALKALINE PHYTOCERAMIDASE FAMILY PROTEIN, EXPRESSED"/>
    <property type="match status" value="1"/>
</dbReference>
<comment type="caution">
    <text evidence="9">The sequence shown here is derived from an EMBL/GenBank/DDBJ whole genome shotgun (WGS) entry which is preliminary data.</text>
</comment>
<keyword evidence="6" id="KW-0472">Membrane</keyword>
<protein>
    <submittedName>
        <fullName evidence="9">Uncharacterized protein</fullName>
    </submittedName>
</protein>
<dbReference type="PANTHER" id="PTHR46852">
    <property type="entry name" value="ALKALINE CERAMIDASE"/>
    <property type="match status" value="1"/>
</dbReference>
<feature type="compositionally biased region" description="Pro residues" evidence="8">
    <location>
        <begin position="31"/>
        <end position="49"/>
    </location>
</feature>
<sequence length="303" mass="33429">MAPKSGRHPSSVVARILPCSTSQASPRTSTDPPPPPRSPTRSRLPPPPRDPPHRLPSSHPAEPARPPRPPQGVWLGALQLRVVPQPAESITNQVPTMDESMADSMVASLWGPVTSTMELCEENYARSSYIAEFDNTLSNAPCILLALIGLVNALRQRFEKRFSVLPISTSFTRRCGRRRASCAAIEGGWPLLLPPAGHDQALDQYRLPRELLCTFWILRSGSPRAPLLTRHNNLERRRLWENYSGHGRSPTLCYQSWSLLMTLPAAEVQRYVHAEFADELCGAFDDAVCVCHVHADTASPVAG</sequence>
<dbReference type="InterPro" id="IPR008901">
    <property type="entry name" value="ACER"/>
</dbReference>
<comment type="subcellular location">
    <subcellularLocation>
        <location evidence="1">Membrane</location>
        <topology evidence="1">Multi-pass membrane protein</topology>
    </subcellularLocation>
</comment>
<evidence type="ECO:0000256" key="6">
    <source>
        <dbReference type="ARBA" id="ARBA00023136"/>
    </source>
</evidence>
<evidence type="ECO:0000256" key="5">
    <source>
        <dbReference type="ARBA" id="ARBA00022989"/>
    </source>
</evidence>
<dbReference type="EMBL" id="JAUUTY010000004">
    <property type="protein sequence ID" value="KAK1648175.1"/>
    <property type="molecule type" value="Genomic_DNA"/>
</dbReference>
<dbReference type="Proteomes" id="UP001231189">
    <property type="component" value="Unassembled WGS sequence"/>
</dbReference>
<keyword evidence="5" id="KW-1133">Transmembrane helix</keyword>
<dbReference type="AlphaFoldDB" id="A0AAD8SA78"/>
<reference evidence="9" key="1">
    <citation type="submission" date="2023-07" db="EMBL/GenBank/DDBJ databases">
        <title>A chromosome-level genome assembly of Lolium multiflorum.</title>
        <authorList>
            <person name="Chen Y."/>
            <person name="Copetti D."/>
            <person name="Kolliker R."/>
            <person name="Studer B."/>
        </authorList>
    </citation>
    <scope>NUCLEOTIDE SEQUENCE</scope>
    <source>
        <strain evidence="9">02402/16</strain>
        <tissue evidence="9">Leaf</tissue>
    </source>
</reference>
<dbReference type="GO" id="GO:0046872">
    <property type="term" value="F:metal ion binding"/>
    <property type="evidence" value="ECO:0007669"/>
    <property type="project" value="UniProtKB-KW"/>
</dbReference>
<feature type="region of interest" description="Disordered" evidence="8">
    <location>
        <begin position="1"/>
        <end position="72"/>
    </location>
</feature>
<keyword evidence="10" id="KW-1185">Reference proteome</keyword>
<dbReference type="InterPro" id="IPR044219">
    <property type="entry name" value="ACER_plant"/>
</dbReference>
<evidence type="ECO:0000313" key="9">
    <source>
        <dbReference type="EMBL" id="KAK1648175.1"/>
    </source>
</evidence>
<dbReference type="GO" id="GO:0006914">
    <property type="term" value="P:autophagy"/>
    <property type="evidence" value="ECO:0007669"/>
    <property type="project" value="InterPro"/>
</dbReference>
<feature type="binding site" evidence="7">
    <location>
        <position position="123"/>
    </location>
    <ligand>
        <name>Ca(2+)</name>
        <dbReference type="ChEBI" id="CHEBI:29108"/>
    </ligand>
</feature>
<feature type="binding site" evidence="7">
    <location>
        <position position="121"/>
    </location>
    <ligand>
        <name>Ca(2+)</name>
        <dbReference type="ChEBI" id="CHEBI:29108"/>
    </ligand>
</feature>
<accession>A0AAD8SA78</accession>
<evidence type="ECO:0000313" key="10">
    <source>
        <dbReference type="Proteomes" id="UP001231189"/>
    </source>
</evidence>
<evidence type="ECO:0000256" key="4">
    <source>
        <dbReference type="ARBA" id="ARBA00022801"/>
    </source>
</evidence>
<evidence type="ECO:0000256" key="2">
    <source>
        <dbReference type="ARBA" id="ARBA00009780"/>
    </source>
</evidence>
<organism evidence="9 10">
    <name type="scientific">Lolium multiflorum</name>
    <name type="common">Italian ryegrass</name>
    <name type="synonym">Lolium perenne subsp. multiflorum</name>
    <dbReference type="NCBI Taxonomy" id="4521"/>
    <lineage>
        <taxon>Eukaryota</taxon>
        <taxon>Viridiplantae</taxon>
        <taxon>Streptophyta</taxon>
        <taxon>Embryophyta</taxon>
        <taxon>Tracheophyta</taxon>
        <taxon>Spermatophyta</taxon>
        <taxon>Magnoliopsida</taxon>
        <taxon>Liliopsida</taxon>
        <taxon>Poales</taxon>
        <taxon>Poaceae</taxon>
        <taxon>BOP clade</taxon>
        <taxon>Pooideae</taxon>
        <taxon>Poodae</taxon>
        <taxon>Poeae</taxon>
        <taxon>Poeae Chloroplast Group 2 (Poeae type)</taxon>
        <taxon>Loliodinae</taxon>
        <taxon>Loliinae</taxon>
        <taxon>Lolium</taxon>
    </lineage>
</organism>
<keyword evidence="7" id="KW-0106">Calcium</keyword>
<dbReference type="GO" id="GO:0009651">
    <property type="term" value="P:response to salt stress"/>
    <property type="evidence" value="ECO:0007669"/>
    <property type="project" value="InterPro"/>
</dbReference>
<name>A0AAD8SA78_LOLMU</name>
<evidence type="ECO:0000256" key="8">
    <source>
        <dbReference type="SAM" id="MobiDB-lite"/>
    </source>
</evidence>
<keyword evidence="7" id="KW-0479">Metal-binding</keyword>
<comment type="similarity">
    <text evidence="2">Belongs to the alkaline ceramidase family.</text>
</comment>
<keyword evidence="3" id="KW-0812">Transmembrane</keyword>
<dbReference type="GO" id="GO:0016020">
    <property type="term" value="C:membrane"/>
    <property type="evidence" value="ECO:0007669"/>
    <property type="project" value="UniProtKB-SubCell"/>
</dbReference>
<dbReference type="Pfam" id="PF05875">
    <property type="entry name" value="Ceramidase"/>
    <property type="match status" value="1"/>
</dbReference>
<dbReference type="GO" id="GO:0098542">
    <property type="term" value="P:defense response to other organism"/>
    <property type="evidence" value="ECO:0007669"/>
    <property type="project" value="InterPro"/>
</dbReference>
<keyword evidence="4" id="KW-0378">Hydrolase</keyword>
<proteinExistence type="inferred from homology"/>
<gene>
    <name evidence="9" type="ORF">QYE76_065980</name>
</gene>
<evidence type="ECO:0000256" key="1">
    <source>
        <dbReference type="ARBA" id="ARBA00004141"/>
    </source>
</evidence>
<evidence type="ECO:0000256" key="7">
    <source>
        <dbReference type="PIRSR" id="PIRSR608901-1"/>
    </source>
</evidence>